<organism evidence="2">
    <name type="scientific">mine drainage metagenome</name>
    <dbReference type="NCBI Taxonomy" id="410659"/>
    <lineage>
        <taxon>unclassified sequences</taxon>
        <taxon>metagenomes</taxon>
        <taxon>ecological metagenomes</taxon>
    </lineage>
</organism>
<evidence type="ECO:0000313" key="2">
    <source>
        <dbReference type="EMBL" id="EQD44028.1"/>
    </source>
</evidence>
<sequence>QELAWSRSGTPIEISINLSIRNLPEKSLPGMITRLITENGLSPHLFVFEITESMFMDHFSESLVSLMQLHDAGFRIVIDDFGTGFSALAYLKRLPIDRIKIDRTFIMDLPNNRTDRAIVNTLIDLAHRLDFEIVAEGVESEAVLTLLKDLDCDKAQGYIYTQPLPADELSHWIRKSRLRVAQPHLS</sequence>
<feature type="domain" description="EAL" evidence="1">
    <location>
        <begin position="1"/>
        <end position="177"/>
    </location>
</feature>
<feature type="non-terminal residue" evidence="2">
    <location>
        <position position="1"/>
    </location>
</feature>
<dbReference type="SUPFAM" id="SSF141868">
    <property type="entry name" value="EAL domain-like"/>
    <property type="match status" value="1"/>
</dbReference>
<accession>T0ZGS1</accession>
<reference evidence="2" key="1">
    <citation type="submission" date="2013-08" db="EMBL/GenBank/DDBJ databases">
        <authorList>
            <person name="Mendez C."/>
            <person name="Richter M."/>
            <person name="Ferrer M."/>
            <person name="Sanchez J."/>
        </authorList>
    </citation>
    <scope>NUCLEOTIDE SEQUENCE</scope>
</reference>
<name>T0ZGS1_9ZZZZ</name>
<evidence type="ECO:0000259" key="1">
    <source>
        <dbReference type="PROSITE" id="PS50883"/>
    </source>
</evidence>
<gene>
    <name evidence="2" type="ORF">B2A_09733</name>
</gene>
<dbReference type="Pfam" id="PF00563">
    <property type="entry name" value="EAL"/>
    <property type="match status" value="1"/>
</dbReference>
<dbReference type="CDD" id="cd01948">
    <property type="entry name" value="EAL"/>
    <property type="match status" value="1"/>
</dbReference>
<dbReference type="InterPro" id="IPR050706">
    <property type="entry name" value="Cyclic-di-GMP_PDE-like"/>
</dbReference>
<protein>
    <submittedName>
        <fullName evidence="2">Diguanylate phosphodiesterase, predicted domain protein</fullName>
    </submittedName>
</protein>
<dbReference type="AlphaFoldDB" id="T0ZGS1"/>
<dbReference type="InterPro" id="IPR035919">
    <property type="entry name" value="EAL_sf"/>
</dbReference>
<dbReference type="EMBL" id="AUZZ01007037">
    <property type="protein sequence ID" value="EQD44028.1"/>
    <property type="molecule type" value="Genomic_DNA"/>
</dbReference>
<reference evidence="2" key="2">
    <citation type="journal article" date="2014" name="ISME J.">
        <title>Microbial stratification in low pH oxic and suboxic macroscopic growths along an acid mine drainage.</title>
        <authorList>
            <person name="Mendez-Garcia C."/>
            <person name="Mesa V."/>
            <person name="Sprenger R.R."/>
            <person name="Richter M."/>
            <person name="Diez M.S."/>
            <person name="Solano J."/>
            <person name="Bargiela R."/>
            <person name="Golyshina O.V."/>
            <person name="Manteca A."/>
            <person name="Ramos J.L."/>
            <person name="Gallego J.R."/>
            <person name="Llorente I."/>
            <person name="Martins Dos Santos V.A."/>
            <person name="Jensen O.N."/>
            <person name="Pelaez A.I."/>
            <person name="Sanchez J."/>
            <person name="Ferrer M."/>
        </authorList>
    </citation>
    <scope>NUCLEOTIDE SEQUENCE</scope>
</reference>
<proteinExistence type="predicted"/>
<dbReference type="SMART" id="SM00052">
    <property type="entry name" value="EAL"/>
    <property type="match status" value="1"/>
</dbReference>
<dbReference type="InterPro" id="IPR001633">
    <property type="entry name" value="EAL_dom"/>
</dbReference>
<dbReference type="GO" id="GO:0071111">
    <property type="term" value="F:cyclic-guanylate-specific phosphodiesterase activity"/>
    <property type="evidence" value="ECO:0007669"/>
    <property type="project" value="InterPro"/>
</dbReference>
<dbReference type="PROSITE" id="PS50883">
    <property type="entry name" value="EAL"/>
    <property type="match status" value="1"/>
</dbReference>
<dbReference type="PANTHER" id="PTHR33121">
    <property type="entry name" value="CYCLIC DI-GMP PHOSPHODIESTERASE PDEF"/>
    <property type="match status" value="1"/>
</dbReference>
<dbReference type="PANTHER" id="PTHR33121:SF70">
    <property type="entry name" value="SIGNALING PROTEIN YKOW"/>
    <property type="match status" value="1"/>
</dbReference>
<dbReference type="Gene3D" id="3.20.20.450">
    <property type="entry name" value="EAL domain"/>
    <property type="match status" value="1"/>
</dbReference>
<comment type="caution">
    <text evidence="2">The sequence shown here is derived from an EMBL/GenBank/DDBJ whole genome shotgun (WGS) entry which is preliminary data.</text>
</comment>